<gene>
    <name evidence="6" type="ORF">Din_042774</name>
</gene>
<comment type="similarity">
    <text evidence="2">Belongs to the glutaredoxin family. CPYC subfamily.</text>
</comment>
<dbReference type="CDD" id="cd03419">
    <property type="entry name" value="GRX_GRXh_1_2_like"/>
    <property type="match status" value="1"/>
</dbReference>
<organism evidence="6">
    <name type="scientific">Davidia involucrata</name>
    <name type="common">Dove tree</name>
    <dbReference type="NCBI Taxonomy" id="16924"/>
    <lineage>
        <taxon>Eukaryota</taxon>
        <taxon>Viridiplantae</taxon>
        <taxon>Streptophyta</taxon>
        <taxon>Embryophyta</taxon>
        <taxon>Tracheophyta</taxon>
        <taxon>Spermatophyta</taxon>
        <taxon>Magnoliopsida</taxon>
        <taxon>eudicotyledons</taxon>
        <taxon>Gunneridae</taxon>
        <taxon>Pentapetalae</taxon>
        <taxon>asterids</taxon>
        <taxon>Cornales</taxon>
        <taxon>Nyssaceae</taxon>
        <taxon>Davidia</taxon>
    </lineage>
</organism>
<evidence type="ECO:0000256" key="4">
    <source>
        <dbReference type="ARBA" id="ARBA00023284"/>
    </source>
</evidence>
<keyword evidence="4" id="KW-0676">Redox-active center</keyword>
<comment type="function">
    <text evidence="1">Has a glutathione-disulfide oxidoreductase activity in the presence of NADPH and glutathione reductase. Reduces low molecular weight disulfides and proteins.</text>
</comment>
<evidence type="ECO:0000313" key="6">
    <source>
        <dbReference type="EMBL" id="MPA73333.1"/>
    </source>
</evidence>
<dbReference type="InterPro" id="IPR002109">
    <property type="entry name" value="Glutaredoxin"/>
</dbReference>
<reference evidence="6" key="1">
    <citation type="submission" date="2019-08" db="EMBL/GenBank/DDBJ databases">
        <title>Reference gene set and small RNA set construction with multiple tissues from Davidia involucrata Baill.</title>
        <authorList>
            <person name="Yang H."/>
            <person name="Zhou C."/>
            <person name="Li G."/>
            <person name="Wang J."/>
            <person name="Gao P."/>
            <person name="Wang M."/>
            <person name="Wang R."/>
            <person name="Zhao Y."/>
        </authorList>
    </citation>
    <scope>NUCLEOTIDE SEQUENCE</scope>
    <source>
        <tissue evidence="6">Mixed with DoveR01_LX</tissue>
    </source>
</reference>
<evidence type="ECO:0000259" key="5">
    <source>
        <dbReference type="Pfam" id="PF00462"/>
    </source>
</evidence>
<sequence>MGSVFSSTTMSKEELEMFLSKAKEIVSSSPVLVFSKTYCGYCKKVKQLLSQLGASYKVIELDVESDGSKIQSALAEWTGQGTVPNVFIGGKHVGGCDMVMEKHQEGKLVQLLTDAGAIANNSAQLKNI</sequence>
<dbReference type="PROSITE" id="PS00194">
    <property type="entry name" value="THIOREDOXIN_1"/>
    <property type="match status" value="1"/>
</dbReference>
<dbReference type="PRINTS" id="PR00160">
    <property type="entry name" value="GLUTAREDOXIN"/>
</dbReference>
<dbReference type="InterPro" id="IPR036249">
    <property type="entry name" value="Thioredoxin-like_sf"/>
</dbReference>
<dbReference type="GO" id="GO:0015038">
    <property type="term" value="F:glutathione disulfide oxidoreductase activity"/>
    <property type="evidence" value="ECO:0007669"/>
    <property type="project" value="TreeGrafter"/>
</dbReference>
<dbReference type="AlphaFoldDB" id="A0A5B7C1Y9"/>
<evidence type="ECO:0000256" key="2">
    <source>
        <dbReference type="ARBA" id="ARBA00007190"/>
    </source>
</evidence>
<dbReference type="SUPFAM" id="SSF52833">
    <property type="entry name" value="Thioredoxin-like"/>
    <property type="match status" value="1"/>
</dbReference>
<dbReference type="Gene3D" id="3.40.30.10">
    <property type="entry name" value="Glutaredoxin"/>
    <property type="match status" value="1"/>
</dbReference>
<dbReference type="FunFam" id="3.40.30.10:FF:000093">
    <property type="entry name" value="Glutaredoxin 2"/>
    <property type="match status" value="1"/>
</dbReference>
<accession>A0A5B7C1Y9</accession>
<name>A0A5B7C1Y9_DAVIN</name>
<dbReference type="InterPro" id="IPR017937">
    <property type="entry name" value="Thioredoxin_CS"/>
</dbReference>
<keyword evidence="3" id="KW-0813">Transport</keyword>
<dbReference type="NCBIfam" id="TIGR02180">
    <property type="entry name" value="GRX_euk"/>
    <property type="match status" value="1"/>
</dbReference>
<keyword evidence="3" id="KW-0249">Electron transport</keyword>
<feature type="domain" description="Glutaredoxin" evidence="5">
    <location>
        <begin position="31"/>
        <end position="93"/>
    </location>
</feature>
<dbReference type="GO" id="GO:0005737">
    <property type="term" value="C:cytoplasm"/>
    <property type="evidence" value="ECO:0007669"/>
    <property type="project" value="TreeGrafter"/>
</dbReference>
<proteinExistence type="inferred from homology"/>
<dbReference type="PANTHER" id="PTHR45694:SF13">
    <property type="entry name" value="GLUTAREDOXIN-C1"/>
    <property type="match status" value="1"/>
</dbReference>
<evidence type="ECO:0000256" key="3">
    <source>
        <dbReference type="ARBA" id="ARBA00022982"/>
    </source>
</evidence>
<dbReference type="GO" id="GO:0034599">
    <property type="term" value="P:cellular response to oxidative stress"/>
    <property type="evidence" value="ECO:0007669"/>
    <property type="project" value="TreeGrafter"/>
</dbReference>
<dbReference type="InterPro" id="IPR014025">
    <property type="entry name" value="Glutaredoxin_subgr"/>
</dbReference>
<dbReference type="PROSITE" id="PS51354">
    <property type="entry name" value="GLUTAREDOXIN_2"/>
    <property type="match status" value="1"/>
</dbReference>
<dbReference type="InterPro" id="IPR011899">
    <property type="entry name" value="Glutaredoxin_euk/vir"/>
</dbReference>
<evidence type="ECO:0000256" key="1">
    <source>
        <dbReference type="ARBA" id="ARBA00002549"/>
    </source>
</evidence>
<dbReference type="EMBL" id="GHES01042774">
    <property type="protein sequence ID" value="MPA73333.1"/>
    <property type="molecule type" value="Transcribed_RNA"/>
</dbReference>
<dbReference type="PANTHER" id="PTHR45694">
    <property type="entry name" value="GLUTAREDOXIN 2"/>
    <property type="match status" value="1"/>
</dbReference>
<dbReference type="Pfam" id="PF00462">
    <property type="entry name" value="Glutaredoxin"/>
    <property type="match status" value="1"/>
</dbReference>
<protein>
    <submittedName>
        <fullName evidence="6">Putative glutaredoxin</fullName>
    </submittedName>
</protein>